<gene>
    <name evidence="2" type="ORF">CDEST_07531</name>
</gene>
<dbReference type="PANTHER" id="PTHR21310:SF48">
    <property type="entry name" value="AMINOGLYCOSIDE PHOSPHOTRANSFERASE DOMAIN-CONTAINING PROTEIN"/>
    <property type="match status" value="1"/>
</dbReference>
<evidence type="ECO:0000259" key="1">
    <source>
        <dbReference type="Pfam" id="PF01636"/>
    </source>
</evidence>
<organism evidence="2 3">
    <name type="scientific">Colletotrichum destructivum</name>
    <dbReference type="NCBI Taxonomy" id="34406"/>
    <lineage>
        <taxon>Eukaryota</taxon>
        <taxon>Fungi</taxon>
        <taxon>Dikarya</taxon>
        <taxon>Ascomycota</taxon>
        <taxon>Pezizomycotina</taxon>
        <taxon>Sordariomycetes</taxon>
        <taxon>Hypocreomycetidae</taxon>
        <taxon>Glomerellales</taxon>
        <taxon>Glomerellaceae</taxon>
        <taxon>Colletotrichum</taxon>
        <taxon>Colletotrichum destructivum species complex</taxon>
    </lineage>
</organism>
<dbReference type="GeneID" id="87944034"/>
<keyword evidence="3" id="KW-1185">Reference proteome</keyword>
<sequence length="263" mass="29975">MGTHYPLPFFATSDLLPAPLPTPGAIAASQDILQENSGRRVVRVGIYFVVKYGAAVNLTEGENMLFIKQFSKTSTPTVYAIYSLQPKGDKSPTNYILMENIQANHESNLATCAKFLHLTTLGVLGKRPFEDSVFWAGDDASCQVASGPFDSEKQMLDAMDKKYSRQNPVYRKSEYYSRILPLMLRGHASIFTHGDFQRKNIVVAEDGEVVIIDWEAAGWYPSFWEYSTAMFSCRWDNDWHSWIPQILDEHPNEYAWMDMVFRD</sequence>
<evidence type="ECO:0000313" key="2">
    <source>
        <dbReference type="EMBL" id="WQF82517.1"/>
    </source>
</evidence>
<dbReference type="InterPro" id="IPR002575">
    <property type="entry name" value="Aminoglycoside_PTrfase"/>
</dbReference>
<protein>
    <submittedName>
        <fullName evidence="2">Aminoglycoside phosphotransferase, protein kinase-like domain superfamily</fullName>
    </submittedName>
</protein>
<feature type="domain" description="Aminoglycoside phosphotransferase" evidence="1">
    <location>
        <begin position="175"/>
        <end position="235"/>
    </location>
</feature>
<dbReference type="Proteomes" id="UP001322277">
    <property type="component" value="Chromosome 4"/>
</dbReference>
<dbReference type="InterPro" id="IPR051678">
    <property type="entry name" value="AGP_Transferase"/>
</dbReference>
<accession>A0AAX4IGW1</accession>
<dbReference type="EMBL" id="CP137308">
    <property type="protein sequence ID" value="WQF82517.1"/>
    <property type="molecule type" value="Genomic_DNA"/>
</dbReference>
<dbReference type="Pfam" id="PF01636">
    <property type="entry name" value="APH"/>
    <property type="match status" value="1"/>
</dbReference>
<dbReference type="AlphaFoldDB" id="A0AAX4IGW1"/>
<proteinExistence type="predicted"/>
<dbReference type="KEGG" id="cdet:87944034"/>
<dbReference type="Gene3D" id="3.90.1200.10">
    <property type="match status" value="1"/>
</dbReference>
<dbReference type="InterPro" id="IPR011009">
    <property type="entry name" value="Kinase-like_dom_sf"/>
</dbReference>
<dbReference type="PANTHER" id="PTHR21310">
    <property type="entry name" value="AMINOGLYCOSIDE PHOSPHOTRANSFERASE-RELATED-RELATED"/>
    <property type="match status" value="1"/>
</dbReference>
<name>A0AAX4IGW1_9PEZI</name>
<evidence type="ECO:0000313" key="3">
    <source>
        <dbReference type="Proteomes" id="UP001322277"/>
    </source>
</evidence>
<dbReference type="RefSeq" id="XP_062779741.1">
    <property type="nucleotide sequence ID" value="XM_062923690.1"/>
</dbReference>
<dbReference type="SUPFAM" id="SSF56112">
    <property type="entry name" value="Protein kinase-like (PK-like)"/>
    <property type="match status" value="1"/>
</dbReference>
<reference evidence="3" key="1">
    <citation type="journal article" date="2023" name="bioRxiv">
        <title>Complete genome of the Medicago anthracnose fungus, Colletotrichum destructivum, reveals a mini-chromosome-like region within a core chromosome.</title>
        <authorList>
            <person name="Lapalu N."/>
            <person name="Simon A."/>
            <person name="Lu A."/>
            <person name="Plaumann P.-L."/>
            <person name="Amselem J."/>
            <person name="Pigne S."/>
            <person name="Auger A."/>
            <person name="Koch C."/>
            <person name="Dallery J.-F."/>
            <person name="O'Connell R.J."/>
        </authorList>
    </citation>
    <scope>NUCLEOTIDE SEQUENCE [LARGE SCALE GENOMIC DNA]</scope>
    <source>
        <strain evidence="3">CBS 520.97</strain>
    </source>
</reference>